<proteinExistence type="predicted"/>
<accession>A0ABX1HDE4</accession>
<evidence type="ECO:0000256" key="1">
    <source>
        <dbReference type="SAM" id="Phobius"/>
    </source>
</evidence>
<protein>
    <submittedName>
        <fullName evidence="2">Uncharacterized protein</fullName>
    </submittedName>
</protein>
<name>A0ABX1HDE4_9BACT</name>
<keyword evidence="1" id="KW-0812">Transmembrane</keyword>
<keyword evidence="3" id="KW-1185">Reference proteome</keyword>
<organism evidence="2 3">
    <name type="scientific">Hymenobacter artigasi</name>
    <dbReference type="NCBI Taxonomy" id="2719616"/>
    <lineage>
        <taxon>Bacteria</taxon>
        <taxon>Pseudomonadati</taxon>
        <taxon>Bacteroidota</taxon>
        <taxon>Cytophagia</taxon>
        <taxon>Cytophagales</taxon>
        <taxon>Hymenobacteraceae</taxon>
        <taxon>Hymenobacter</taxon>
    </lineage>
</organism>
<comment type="caution">
    <text evidence="2">The sequence shown here is derived from an EMBL/GenBank/DDBJ whole genome shotgun (WGS) entry which is preliminary data.</text>
</comment>
<dbReference type="EMBL" id="JAAVTK010000002">
    <property type="protein sequence ID" value="NKI88263.1"/>
    <property type="molecule type" value="Genomic_DNA"/>
</dbReference>
<reference evidence="2 3" key="1">
    <citation type="submission" date="2020-03" db="EMBL/GenBank/DDBJ databases">
        <title>Genomic Encyclopedia of Type Strains, Phase IV (KMG-V): Genome sequencing to study the core and pangenomes of soil and plant-associated prokaryotes.</title>
        <authorList>
            <person name="Whitman W."/>
        </authorList>
    </citation>
    <scope>NUCLEOTIDE SEQUENCE [LARGE SCALE GENOMIC DNA]</scope>
    <source>
        <strain evidence="2 3">1B</strain>
    </source>
</reference>
<evidence type="ECO:0000313" key="2">
    <source>
        <dbReference type="EMBL" id="NKI88263.1"/>
    </source>
</evidence>
<feature type="transmembrane region" description="Helical" evidence="1">
    <location>
        <begin position="48"/>
        <end position="73"/>
    </location>
</feature>
<keyword evidence="1" id="KW-0472">Membrane</keyword>
<gene>
    <name evidence="2" type="ORF">HBN54_000850</name>
</gene>
<dbReference type="RefSeq" id="WP_168671911.1">
    <property type="nucleotide sequence ID" value="NZ_JAAVTK010000002.1"/>
</dbReference>
<feature type="transmembrane region" description="Helical" evidence="1">
    <location>
        <begin position="85"/>
        <end position="113"/>
    </location>
</feature>
<sequence length="118" mass="13047">MVANKRNWLPPWPVVPPRLWLTAAATMVVGLSIIFENEIMPNHPKAQLWSWVVLGVLVQVGGVQVLSMLRAWLRAYHGPGVVRLLMWGIVLPAYVVLSPLLLFTCVFTCYGLVSALAG</sequence>
<dbReference type="Proteomes" id="UP000717634">
    <property type="component" value="Unassembled WGS sequence"/>
</dbReference>
<feature type="transmembrane region" description="Helical" evidence="1">
    <location>
        <begin position="20"/>
        <end position="36"/>
    </location>
</feature>
<keyword evidence="1" id="KW-1133">Transmembrane helix</keyword>
<evidence type="ECO:0000313" key="3">
    <source>
        <dbReference type="Proteomes" id="UP000717634"/>
    </source>
</evidence>